<feature type="domain" description="HTH cro/C1-type" evidence="1">
    <location>
        <begin position="20"/>
        <end position="77"/>
    </location>
</feature>
<reference evidence="2 3" key="1">
    <citation type="submission" date="2016-10" db="EMBL/GenBank/DDBJ databases">
        <authorList>
            <person name="de Groot N.N."/>
        </authorList>
    </citation>
    <scope>NUCLEOTIDE SEQUENCE [LARGE SCALE GENOMIC DNA]</scope>
    <source>
        <strain evidence="2 3">DSM 19033</strain>
    </source>
</reference>
<sequence length="127" mass="14620">MEEIINITMSELDYFLIKRIKELRDHHNLSQVQLSHKMNLSSGFVGKVELLTAPDKYSIRHLKLLANVFKVESIGELFPIPLPEHDLIVLTLRITYNQKKDGTPSKKKLTEVIKIDPVKPKKDSEDS</sequence>
<dbReference type="CDD" id="cd00093">
    <property type="entry name" value="HTH_XRE"/>
    <property type="match status" value="1"/>
</dbReference>
<dbReference type="EMBL" id="FNRA01000003">
    <property type="protein sequence ID" value="SEA52745.1"/>
    <property type="molecule type" value="Genomic_DNA"/>
</dbReference>
<evidence type="ECO:0000259" key="1">
    <source>
        <dbReference type="PROSITE" id="PS50943"/>
    </source>
</evidence>
<dbReference type="PROSITE" id="PS50943">
    <property type="entry name" value="HTH_CROC1"/>
    <property type="match status" value="1"/>
</dbReference>
<protein>
    <recommendedName>
        <fullName evidence="1">HTH cro/C1-type domain-containing protein</fullName>
    </recommendedName>
</protein>
<dbReference type="GO" id="GO:0003677">
    <property type="term" value="F:DNA binding"/>
    <property type="evidence" value="ECO:0007669"/>
    <property type="project" value="InterPro"/>
</dbReference>
<name>A0A1H4BX16_9SPHI</name>
<keyword evidence="3" id="KW-1185">Reference proteome</keyword>
<accession>A0A1H4BX16</accession>
<dbReference type="Proteomes" id="UP000198850">
    <property type="component" value="Unassembled WGS sequence"/>
</dbReference>
<proteinExistence type="predicted"/>
<dbReference type="SMART" id="SM00530">
    <property type="entry name" value="HTH_XRE"/>
    <property type="match status" value="1"/>
</dbReference>
<dbReference type="InterPro" id="IPR001387">
    <property type="entry name" value="Cro/C1-type_HTH"/>
</dbReference>
<evidence type="ECO:0000313" key="2">
    <source>
        <dbReference type="EMBL" id="SEA52745.1"/>
    </source>
</evidence>
<dbReference type="STRING" id="425514.SAMN05443550_103504"/>
<dbReference type="Gene3D" id="1.10.260.40">
    <property type="entry name" value="lambda repressor-like DNA-binding domains"/>
    <property type="match status" value="1"/>
</dbReference>
<dbReference type="InterPro" id="IPR010982">
    <property type="entry name" value="Lambda_DNA-bd_dom_sf"/>
</dbReference>
<dbReference type="SUPFAM" id="SSF47413">
    <property type="entry name" value="lambda repressor-like DNA-binding domains"/>
    <property type="match status" value="1"/>
</dbReference>
<organism evidence="2 3">
    <name type="scientific">Pedobacter hartonius</name>
    <dbReference type="NCBI Taxonomy" id="425514"/>
    <lineage>
        <taxon>Bacteria</taxon>
        <taxon>Pseudomonadati</taxon>
        <taxon>Bacteroidota</taxon>
        <taxon>Sphingobacteriia</taxon>
        <taxon>Sphingobacteriales</taxon>
        <taxon>Sphingobacteriaceae</taxon>
        <taxon>Pedobacter</taxon>
    </lineage>
</organism>
<dbReference type="AlphaFoldDB" id="A0A1H4BX16"/>
<evidence type="ECO:0000313" key="3">
    <source>
        <dbReference type="Proteomes" id="UP000198850"/>
    </source>
</evidence>
<gene>
    <name evidence="2" type="ORF">SAMN05443550_103504</name>
</gene>